<keyword evidence="4 6" id="KW-1133">Transmembrane helix</keyword>
<dbReference type="InterPro" id="IPR001958">
    <property type="entry name" value="Tet-R_TetA/multi-R_MdtG-like"/>
</dbReference>
<dbReference type="AlphaFoldDB" id="A0A6J2XFV8"/>
<feature type="transmembrane region" description="Helical" evidence="6">
    <location>
        <begin position="93"/>
        <end position="117"/>
    </location>
</feature>
<feature type="transmembrane region" description="Helical" evidence="6">
    <location>
        <begin position="262"/>
        <end position="281"/>
    </location>
</feature>
<dbReference type="Proteomes" id="UP000504635">
    <property type="component" value="Unplaced"/>
</dbReference>
<feature type="transmembrane region" description="Helical" evidence="6">
    <location>
        <begin position="293"/>
        <end position="310"/>
    </location>
</feature>
<protein>
    <submittedName>
        <fullName evidence="9">Major facilitator superfamily domain-containing protein 9-like isoform X1</fullName>
    </submittedName>
</protein>
<dbReference type="PANTHER" id="PTHR23504:SF14">
    <property type="entry name" value="MAJOR FACILITATOR SUPERFAMILY DOMAIN-CONTAINING PROTEIN 9"/>
    <property type="match status" value="1"/>
</dbReference>
<dbReference type="Pfam" id="PF07690">
    <property type="entry name" value="MFS_1"/>
    <property type="match status" value="1"/>
</dbReference>
<feature type="transmembrane region" description="Helical" evidence="6">
    <location>
        <begin position="7"/>
        <end position="28"/>
    </location>
</feature>
<gene>
    <name evidence="9" type="primary">LOC115878019</name>
</gene>
<dbReference type="InterPro" id="IPR020846">
    <property type="entry name" value="MFS_dom"/>
</dbReference>
<evidence type="ECO:0000256" key="4">
    <source>
        <dbReference type="ARBA" id="ARBA00022989"/>
    </source>
</evidence>
<evidence type="ECO:0000313" key="9">
    <source>
        <dbReference type="RefSeq" id="XP_030750233.1"/>
    </source>
</evidence>
<reference evidence="9" key="1">
    <citation type="submission" date="2025-08" db="UniProtKB">
        <authorList>
            <consortium name="RefSeq"/>
        </authorList>
    </citation>
    <scope>IDENTIFICATION</scope>
    <source>
        <tissue evidence="9">Gonads</tissue>
    </source>
</reference>
<evidence type="ECO:0000313" key="8">
    <source>
        <dbReference type="Proteomes" id="UP000504635"/>
    </source>
</evidence>
<evidence type="ECO:0000256" key="2">
    <source>
        <dbReference type="ARBA" id="ARBA00022448"/>
    </source>
</evidence>
<dbReference type="InterPro" id="IPR011701">
    <property type="entry name" value="MFS"/>
</dbReference>
<keyword evidence="8" id="KW-1185">Reference proteome</keyword>
<keyword evidence="5 6" id="KW-0472">Membrane</keyword>
<accession>A0A6J2XFV8</accession>
<dbReference type="SUPFAM" id="SSF103473">
    <property type="entry name" value="MFS general substrate transporter"/>
    <property type="match status" value="1"/>
</dbReference>
<dbReference type="GeneID" id="115878019"/>
<dbReference type="Gene3D" id="1.20.1250.20">
    <property type="entry name" value="MFS general substrate transporter like domains"/>
    <property type="match status" value="1"/>
</dbReference>
<feature type="transmembrane region" description="Helical" evidence="6">
    <location>
        <begin position="129"/>
        <end position="151"/>
    </location>
</feature>
<dbReference type="PROSITE" id="PS50850">
    <property type="entry name" value="MFS"/>
    <property type="match status" value="1"/>
</dbReference>
<feature type="domain" description="Major facilitator superfamily (MFS) profile" evidence="7">
    <location>
        <begin position="6"/>
        <end position="404"/>
    </location>
</feature>
<evidence type="ECO:0000256" key="1">
    <source>
        <dbReference type="ARBA" id="ARBA00004141"/>
    </source>
</evidence>
<evidence type="ECO:0000256" key="5">
    <source>
        <dbReference type="ARBA" id="ARBA00023136"/>
    </source>
</evidence>
<evidence type="ECO:0000256" key="6">
    <source>
        <dbReference type="SAM" id="Phobius"/>
    </source>
</evidence>
<dbReference type="InParanoid" id="A0A6J2XFV8"/>
<feature type="transmembrane region" description="Helical" evidence="6">
    <location>
        <begin position="224"/>
        <end position="242"/>
    </location>
</feature>
<keyword evidence="2" id="KW-0813">Transport</keyword>
<organism evidence="8 9">
    <name type="scientific">Sitophilus oryzae</name>
    <name type="common">Rice weevil</name>
    <name type="synonym">Curculio oryzae</name>
    <dbReference type="NCBI Taxonomy" id="7048"/>
    <lineage>
        <taxon>Eukaryota</taxon>
        <taxon>Metazoa</taxon>
        <taxon>Ecdysozoa</taxon>
        <taxon>Arthropoda</taxon>
        <taxon>Hexapoda</taxon>
        <taxon>Insecta</taxon>
        <taxon>Pterygota</taxon>
        <taxon>Neoptera</taxon>
        <taxon>Endopterygota</taxon>
        <taxon>Coleoptera</taxon>
        <taxon>Polyphaga</taxon>
        <taxon>Cucujiformia</taxon>
        <taxon>Curculionidae</taxon>
        <taxon>Dryophthorinae</taxon>
        <taxon>Sitophilus</taxon>
    </lineage>
</organism>
<dbReference type="RefSeq" id="XP_030750233.1">
    <property type="nucleotide sequence ID" value="XM_030894373.1"/>
</dbReference>
<dbReference type="PANTHER" id="PTHR23504">
    <property type="entry name" value="MAJOR FACILITATOR SUPERFAMILY DOMAIN-CONTAINING PROTEIN 10"/>
    <property type="match status" value="1"/>
</dbReference>
<dbReference type="PRINTS" id="PR01035">
    <property type="entry name" value="TCRTETA"/>
</dbReference>
<proteinExistence type="predicted"/>
<dbReference type="InterPro" id="IPR036259">
    <property type="entry name" value="MFS_trans_sf"/>
</dbReference>
<comment type="subcellular location">
    <subcellularLocation>
        <location evidence="1">Membrane</location>
        <topology evidence="1">Multi-pass membrane protein</topology>
    </subcellularLocation>
</comment>
<feature type="transmembrane region" description="Helical" evidence="6">
    <location>
        <begin position="40"/>
        <end position="63"/>
    </location>
</feature>
<name>A0A6J2XFV8_SITOR</name>
<evidence type="ECO:0000259" key="7">
    <source>
        <dbReference type="PROSITE" id="PS50850"/>
    </source>
</evidence>
<feature type="transmembrane region" description="Helical" evidence="6">
    <location>
        <begin position="157"/>
        <end position="176"/>
    </location>
</feature>
<evidence type="ECO:0000256" key="3">
    <source>
        <dbReference type="ARBA" id="ARBA00022692"/>
    </source>
</evidence>
<feature type="transmembrane region" description="Helical" evidence="6">
    <location>
        <begin position="70"/>
        <end position="87"/>
    </location>
</feature>
<dbReference type="GO" id="GO:0022857">
    <property type="term" value="F:transmembrane transporter activity"/>
    <property type="evidence" value="ECO:0007669"/>
    <property type="project" value="InterPro"/>
</dbReference>
<keyword evidence="3 6" id="KW-0812">Transmembrane</keyword>
<dbReference type="GO" id="GO:0016020">
    <property type="term" value="C:membrane"/>
    <property type="evidence" value="ECO:0007669"/>
    <property type="project" value="UniProtKB-SubCell"/>
</dbReference>
<dbReference type="KEGG" id="soy:115878019"/>
<dbReference type="OrthoDB" id="440553at2759"/>
<feature type="transmembrane region" description="Helical" evidence="6">
    <location>
        <begin position="381"/>
        <end position="400"/>
    </location>
</feature>
<sequence>MNFKDPVFLVYLITFTDLFAIGLVYPLLNTHFQALGASHTFIGFMSSLYSALQVFSGPVIGSLTDIKGRLFILKCSIFMCGICYGLLGFNKYLGFIVVIRLVIGCVKHIQTICKAIITDIIPHDKQSEAYGKSTAVASFGFILGPFIGGHISALPNGFTYVCLFTMVLFFINIAFVKKLETSYKEIERNKKKNIIAKRPFFQQFKDEVRNSISDLKNVDWHKNWSTFTLRSLFGLSVSTFFFNQSLIQKEKYHLSQKHSGYITSYFNIVGTCSAFFLDYINRLIRIKDSCGRMSFFFSLLAVSVIAMYISSSLYTYLFVLIPFSLTCTALRILSMELILKNTDEFHRGSLSGVSNSLMSIARFVTPLVTGILGDKFGEESVILFAVIPALAGTLLSYYGGKKSLKLHES</sequence>